<evidence type="ECO:0000256" key="2">
    <source>
        <dbReference type="ARBA" id="ARBA00022723"/>
    </source>
</evidence>
<sequence>MRFLIATLPAALLLAACATGPSPAELDAQAAAMMQASFSDKGIATVARLQQDPANEACSQADASGKPLPAAQAKAIEEANFKTIQWPKDGKFLGDWKEGEKIAQSGRGNTWSDKAGSANGGNCYNCHQISKAELSFGTIGPSLYQYGKLRGVADPADPASKAIVEYTWGKLWNAKAYNACSAMPRAGHAGILDEQQIKHVMALLLDPKSPVNQ</sequence>
<accession>A0A9X0XBN5</accession>
<keyword evidence="3 4" id="KW-0408">Iron</keyword>
<evidence type="ECO:0000256" key="3">
    <source>
        <dbReference type="ARBA" id="ARBA00023004"/>
    </source>
</evidence>
<dbReference type="PIRSF" id="PIRSF024608">
    <property type="entry name" value="UCP024608"/>
    <property type="match status" value="1"/>
</dbReference>
<dbReference type="GO" id="GO:0046872">
    <property type="term" value="F:metal ion binding"/>
    <property type="evidence" value="ECO:0007669"/>
    <property type="project" value="UniProtKB-KW"/>
</dbReference>
<feature type="domain" description="Cytochrome c" evidence="6">
    <location>
        <begin position="94"/>
        <end position="208"/>
    </location>
</feature>
<reference evidence="7 8" key="1">
    <citation type="submission" date="2021-01" db="EMBL/GenBank/DDBJ databases">
        <title>Piscinibacter sp. Jin2 Genome sequencing and assembly.</title>
        <authorList>
            <person name="Kim I."/>
        </authorList>
    </citation>
    <scope>NUCLEOTIDE SEQUENCE [LARGE SCALE GENOMIC DNA]</scope>
    <source>
        <strain evidence="7 8">Jin2</strain>
    </source>
</reference>
<dbReference type="Proteomes" id="UP000643207">
    <property type="component" value="Unassembled WGS sequence"/>
</dbReference>
<organism evidence="7 8">
    <name type="scientific">Aquariibacter lacus</name>
    <dbReference type="NCBI Taxonomy" id="2801332"/>
    <lineage>
        <taxon>Bacteria</taxon>
        <taxon>Pseudomonadati</taxon>
        <taxon>Pseudomonadota</taxon>
        <taxon>Betaproteobacteria</taxon>
        <taxon>Burkholderiales</taxon>
        <taxon>Sphaerotilaceae</taxon>
        <taxon>Aquariibacter</taxon>
    </lineage>
</organism>
<dbReference type="InterPro" id="IPR036909">
    <property type="entry name" value="Cyt_c-like_dom_sf"/>
</dbReference>
<feature type="chain" id="PRO_5040927155" evidence="5">
    <location>
        <begin position="25"/>
        <end position="213"/>
    </location>
</feature>
<dbReference type="EMBL" id="JAERRA010000001">
    <property type="protein sequence ID" value="MBL0719232.1"/>
    <property type="molecule type" value="Genomic_DNA"/>
</dbReference>
<evidence type="ECO:0000256" key="5">
    <source>
        <dbReference type="SAM" id="SignalP"/>
    </source>
</evidence>
<feature type="signal peptide" evidence="5">
    <location>
        <begin position="1"/>
        <end position="24"/>
    </location>
</feature>
<dbReference type="PROSITE" id="PS51257">
    <property type="entry name" value="PROKAR_LIPOPROTEIN"/>
    <property type="match status" value="1"/>
</dbReference>
<evidence type="ECO:0000256" key="4">
    <source>
        <dbReference type="PROSITE-ProRule" id="PRU00433"/>
    </source>
</evidence>
<dbReference type="NCBIfam" id="TIGR04485">
    <property type="entry name" value="thiosulf_SoxX"/>
    <property type="match status" value="1"/>
</dbReference>
<comment type="caution">
    <text evidence="7">The sequence shown here is derived from an EMBL/GenBank/DDBJ whole genome shotgun (WGS) entry which is preliminary data.</text>
</comment>
<dbReference type="AlphaFoldDB" id="A0A9X0XBN5"/>
<keyword evidence="8" id="KW-1185">Reference proteome</keyword>
<evidence type="ECO:0000256" key="1">
    <source>
        <dbReference type="ARBA" id="ARBA00022617"/>
    </source>
</evidence>
<proteinExistence type="predicted"/>
<evidence type="ECO:0000313" key="8">
    <source>
        <dbReference type="Proteomes" id="UP000643207"/>
    </source>
</evidence>
<keyword evidence="5" id="KW-0732">Signal</keyword>
<name>A0A9X0XBN5_9BURK</name>
<protein>
    <submittedName>
        <fullName evidence="7">Sulfur oxidation c-type cytochrome SoxX</fullName>
    </submittedName>
</protein>
<evidence type="ECO:0000313" key="7">
    <source>
        <dbReference type="EMBL" id="MBL0719232.1"/>
    </source>
</evidence>
<dbReference type="GO" id="GO:0020037">
    <property type="term" value="F:heme binding"/>
    <property type="evidence" value="ECO:0007669"/>
    <property type="project" value="InterPro"/>
</dbReference>
<dbReference type="InterPro" id="IPR009056">
    <property type="entry name" value="Cyt_c-like_dom"/>
</dbReference>
<dbReference type="InterPro" id="IPR030999">
    <property type="entry name" value="Thiosulf_SoxX"/>
</dbReference>
<evidence type="ECO:0000259" key="6">
    <source>
        <dbReference type="PROSITE" id="PS51007"/>
    </source>
</evidence>
<dbReference type="RefSeq" id="WP_201824470.1">
    <property type="nucleotide sequence ID" value="NZ_JAERRA010000001.1"/>
</dbReference>
<keyword evidence="1 4" id="KW-0349">Heme</keyword>
<keyword evidence="2 4" id="KW-0479">Metal-binding</keyword>
<gene>
    <name evidence="7" type="primary">soxX</name>
    <name evidence="7" type="ORF">JI742_04945</name>
</gene>
<dbReference type="PROSITE" id="PS51007">
    <property type="entry name" value="CYTC"/>
    <property type="match status" value="1"/>
</dbReference>
<dbReference type="SUPFAM" id="SSF46626">
    <property type="entry name" value="Cytochrome c"/>
    <property type="match status" value="1"/>
</dbReference>
<dbReference type="Gene3D" id="1.10.760.10">
    <property type="entry name" value="Cytochrome c-like domain"/>
    <property type="match status" value="1"/>
</dbReference>
<dbReference type="InterPro" id="IPR016823">
    <property type="entry name" value="Thiosulf_SoxX_II"/>
</dbReference>
<dbReference type="GO" id="GO:0009055">
    <property type="term" value="F:electron transfer activity"/>
    <property type="evidence" value="ECO:0007669"/>
    <property type="project" value="InterPro"/>
</dbReference>